<dbReference type="PROSITE" id="PS51186">
    <property type="entry name" value="GNAT"/>
    <property type="match status" value="1"/>
</dbReference>
<reference evidence="3 4" key="1">
    <citation type="journal article" date="2012" name="J. Bacteriol.">
        <title>Complete Genome Sequence of the Beer Spoilage Organism Pediococcus claussenii ATCC BAA-344T.</title>
        <authorList>
            <person name="Pittet V."/>
            <person name="Abegunde T."/>
            <person name="Marfleet T."/>
            <person name="Haakensen M."/>
            <person name="Morrow K."/>
            <person name="Jayaprakash T."/>
            <person name="Schroeder K."/>
            <person name="Trost B."/>
            <person name="Byrns S."/>
            <person name="Bergsveinson J."/>
            <person name="Kusalik A."/>
            <person name="Ziola B."/>
        </authorList>
    </citation>
    <scope>NUCLEOTIDE SEQUENCE [LARGE SCALE GENOMIC DNA]</scope>
    <source>
        <strain evidence="3 4">ATCC BAA-344</strain>
    </source>
</reference>
<sequence>MEIKRTHFSDELTELLLSADPSLEMIKSYIYESNIWIIKKSTSTVGIIIVKILNDESAEIKNIAVLEAEQHQGLGTKLIEFVSDYYAKQGIKDLLIGTGNSSFKQLKLYQELGFHIYGLLPDFFIKNYSKPIFENKIRCESMIKLRKRLNN</sequence>
<dbReference type="KEGG" id="pce:PECL_65"/>
<proteinExistence type="predicted"/>
<dbReference type="RefSeq" id="WP_014214591.1">
    <property type="nucleotide sequence ID" value="NC_016605.1"/>
</dbReference>
<evidence type="ECO:0000259" key="2">
    <source>
        <dbReference type="PROSITE" id="PS51186"/>
    </source>
</evidence>
<feature type="domain" description="N-acetyltransferase" evidence="2">
    <location>
        <begin position="1"/>
        <end position="150"/>
    </location>
</feature>
<accession>G8PED2</accession>
<dbReference type="SUPFAM" id="SSF55729">
    <property type="entry name" value="Acyl-CoA N-acyltransferases (Nat)"/>
    <property type="match status" value="1"/>
</dbReference>
<dbReference type="InterPro" id="IPR050769">
    <property type="entry name" value="NAT_camello-type"/>
</dbReference>
<evidence type="ECO:0000313" key="4">
    <source>
        <dbReference type="Proteomes" id="UP000005444"/>
    </source>
</evidence>
<dbReference type="Pfam" id="PF00583">
    <property type="entry name" value="Acetyltransf_1"/>
    <property type="match status" value="1"/>
</dbReference>
<dbReference type="eggNOG" id="COG0456">
    <property type="taxonomic scope" value="Bacteria"/>
</dbReference>
<dbReference type="InterPro" id="IPR016181">
    <property type="entry name" value="Acyl_CoA_acyltransferase"/>
</dbReference>
<dbReference type="PANTHER" id="PTHR13947:SF37">
    <property type="entry name" value="LD18367P"/>
    <property type="match status" value="1"/>
</dbReference>
<evidence type="ECO:0000256" key="1">
    <source>
        <dbReference type="ARBA" id="ARBA00022679"/>
    </source>
</evidence>
<dbReference type="Proteomes" id="UP000005444">
    <property type="component" value="Chromosome"/>
</dbReference>
<evidence type="ECO:0000313" key="3">
    <source>
        <dbReference type="EMBL" id="AEV94393.1"/>
    </source>
</evidence>
<dbReference type="AlphaFoldDB" id="G8PED2"/>
<dbReference type="InterPro" id="IPR000182">
    <property type="entry name" value="GNAT_dom"/>
</dbReference>
<keyword evidence="1" id="KW-0808">Transferase</keyword>
<name>G8PED2_PEDCP</name>
<dbReference type="PATRIC" id="fig|701521.8.peg.56"/>
<dbReference type="Gene3D" id="3.40.630.30">
    <property type="match status" value="1"/>
</dbReference>
<gene>
    <name evidence="3" type="ordered locus">PECL_65</name>
</gene>
<dbReference type="HOGENOM" id="CLU_108859_2_1_9"/>
<dbReference type="CDD" id="cd04301">
    <property type="entry name" value="NAT_SF"/>
    <property type="match status" value="1"/>
</dbReference>
<dbReference type="GO" id="GO:0008080">
    <property type="term" value="F:N-acetyltransferase activity"/>
    <property type="evidence" value="ECO:0007669"/>
    <property type="project" value="InterPro"/>
</dbReference>
<protein>
    <submittedName>
        <fullName evidence="3">Acetyltransferase family protein</fullName>
    </submittedName>
</protein>
<organism evidence="3 4">
    <name type="scientific">Pediococcus claussenii (strain ATCC BAA-344 / DSM 14800 / JCM 18046 / KCTC 3811 / LMG 21948 / P06)</name>
    <dbReference type="NCBI Taxonomy" id="701521"/>
    <lineage>
        <taxon>Bacteria</taxon>
        <taxon>Bacillati</taxon>
        <taxon>Bacillota</taxon>
        <taxon>Bacilli</taxon>
        <taxon>Lactobacillales</taxon>
        <taxon>Lactobacillaceae</taxon>
        <taxon>Pediococcus</taxon>
    </lineage>
</organism>
<dbReference type="EMBL" id="CP003137">
    <property type="protein sequence ID" value="AEV94393.1"/>
    <property type="molecule type" value="Genomic_DNA"/>
</dbReference>
<dbReference type="PANTHER" id="PTHR13947">
    <property type="entry name" value="GNAT FAMILY N-ACETYLTRANSFERASE"/>
    <property type="match status" value="1"/>
</dbReference>
<dbReference type="STRING" id="701521.PECL_65"/>
<keyword evidence="4" id="KW-1185">Reference proteome</keyword>